<comment type="caution">
    <text evidence="1">The sequence shown here is derived from an EMBL/GenBank/DDBJ whole genome shotgun (WGS) entry which is preliminary data.</text>
</comment>
<dbReference type="InterPro" id="IPR008979">
    <property type="entry name" value="Galactose-bd-like_sf"/>
</dbReference>
<dbReference type="EMBL" id="WUUL01000002">
    <property type="protein sequence ID" value="MXQ52949.1"/>
    <property type="molecule type" value="Genomic_DNA"/>
</dbReference>
<dbReference type="Gene3D" id="2.60.120.260">
    <property type="entry name" value="Galactose-binding domain-like"/>
    <property type="match status" value="1"/>
</dbReference>
<sequence>MHYSIQPDGTDEKCGFNLEINCISCLVSWFRLDITSSNLIRWDRNPNTGHDFGEDQEKNLIVAQQTILHNKEHPSAIILPIITRS</sequence>
<gene>
    <name evidence="1" type="ORF">GSM42_04210</name>
</gene>
<evidence type="ECO:0000313" key="2">
    <source>
        <dbReference type="Proteomes" id="UP000430692"/>
    </source>
</evidence>
<dbReference type="SUPFAM" id="SSF49785">
    <property type="entry name" value="Galactose-binding domain-like"/>
    <property type="match status" value="1"/>
</dbReference>
<evidence type="ECO:0000313" key="1">
    <source>
        <dbReference type="EMBL" id="MXQ52949.1"/>
    </source>
</evidence>
<reference evidence="1 2" key="1">
    <citation type="submission" date="2019-12" db="EMBL/GenBank/DDBJ databases">
        <title>Whole-genome analyses of novel actinobacteria.</title>
        <authorList>
            <person name="Sahin N."/>
            <person name="Saygin H."/>
        </authorList>
    </citation>
    <scope>NUCLEOTIDE SEQUENCE [LARGE SCALE GENOMIC DNA]</scope>
    <source>
        <strain evidence="1 2">KC615</strain>
    </source>
</reference>
<dbReference type="AlphaFoldDB" id="A0A6I4VMW1"/>
<proteinExistence type="predicted"/>
<keyword evidence="2" id="KW-1185">Reference proteome</keyword>
<organism evidence="1 2">
    <name type="scientific">Shimazuella alba</name>
    <dbReference type="NCBI Taxonomy" id="2690964"/>
    <lineage>
        <taxon>Bacteria</taxon>
        <taxon>Bacillati</taxon>
        <taxon>Bacillota</taxon>
        <taxon>Bacilli</taxon>
        <taxon>Bacillales</taxon>
        <taxon>Thermoactinomycetaceae</taxon>
        <taxon>Shimazuella</taxon>
    </lineage>
</organism>
<dbReference type="RefSeq" id="WP_160800288.1">
    <property type="nucleotide sequence ID" value="NZ_WUUL01000002.1"/>
</dbReference>
<name>A0A6I4VMW1_9BACL</name>
<accession>A0A6I4VMW1</accession>
<protein>
    <submittedName>
        <fullName evidence="1">Uncharacterized protein</fullName>
    </submittedName>
</protein>
<dbReference type="Proteomes" id="UP000430692">
    <property type="component" value="Unassembled WGS sequence"/>
</dbReference>